<dbReference type="PROSITE" id="PS50948">
    <property type="entry name" value="PAN"/>
    <property type="match status" value="1"/>
</dbReference>
<protein>
    <recommendedName>
        <fullName evidence="1">Apple domain-containing protein</fullName>
    </recommendedName>
</protein>
<sequence length="99" mass="11275">RKCDKFIRKDNWDIPYNDILSSPVQVADYASCCAKCQATPGCNAFAYAPSTKLCWPKTSTGDNGYGYSHSDRIIGYMQNIRDKTFWKIPVIDRQRQGTL</sequence>
<feature type="domain" description="Apple" evidence="1">
    <location>
        <begin position="3"/>
        <end position="80"/>
    </location>
</feature>
<comment type="caution">
    <text evidence="2">The sequence shown here is derived from an EMBL/GenBank/DDBJ whole genome shotgun (WGS) entry which is preliminary data.</text>
</comment>
<evidence type="ECO:0000313" key="3">
    <source>
        <dbReference type="Proteomes" id="UP000663852"/>
    </source>
</evidence>
<dbReference type="Gene3D" id="3.50.4.10">
    <property type="entry name" value="Hepatocyte Growth Factor"/>
    <property type="match status" value="1"/>
</dbReference>
<proteinExistence type="predicted"/>
<dbReference type="EMBL" id="CAJNOJ010002502">
    <property type="protein sequence ID" value="CAF1560100.1"/>
    <property type="molecule type" value="Genomic_DNA"/>
</dbReference>
<dbReference type="Proteomes" id="UP000663852">
    <property type="component" value="Unassembled WGS sequence"/>
</dbReference>
<name>A0A815XNP7_ADIRI</name>
<dbReference type="AlphaFoldDB" id="A0A815XNP7"/>
<accession>A0A815XNP7</accession>
<feature type="non-terminal residue" evidence="2">
    <location>
        <position position="1"/>
    </location>
</feature>
<reference evidence="2" key="1">
    <citation type="submission" date="2021-02" db="EMBL/GenBank/DDBJ databases">
        <authorList>
            <person name="Nowell W R."/>
        </authorList>
    </citation>
    <scope>NUCLEOTIDE SEQUENCE</scope>
</reference>
<dbReference type="OrthoDB" id="10066560at2759"/>
<organism evidence="2 3">
    <name type="scientific">Adineta ricciae</name>
    <name type="common">Rotifer</name>
    <dbReference type="NCBI Taxonomy" id="249248"/>
    <lineage>
        <taxon>Eukaryota</taxon>
        <taxon>Metazoa</taxon>
        <taxon>Spiralia</taxon>
        <taxon>Gnathifera</taxon>
        <taxon>Rotifera</taxon>
        <taxon>Eurotatoria</taxon>
        <taxon>Bdelloidea</taxon>
        <taxon>Adinetida</taxon>
        <taxon>Adinetidae</taxon>
        <taxon>Adineta</taxon>
    </lineage>
</organism>
<evidence type="ECO:0000313" key="2">
    <source>
        <dbReference type="EMBL" id="CAF1560100.1"/>
    </source>
</evidence>
<evidence type="ECO:0000259" key="1">
    <source>
        <dbReference type="PROSITE" id="PS50948"/>
    </source>
</evidence>
<dbReference type="InterPro" id="IPR003609">
    <property type="entry name" value="Pan_app"/>
</dbReference>
<dbReference type="Pfam" id="PF14295">
    <property type="entry name" value="PAN_4"/>
    <property type="match status" value="1"/>
</dbReference>
<gene>
    <name evidence="2" type="ORF">EDS130_LOCUS46531</name>
</gene>